<keyword evidence="3 6" id="KW-1133">Transmembrane helix</keyword>
<keyword evidence="8" id="KW-0378">Hydrolase</keyword>
<feature type="transmembrane region" description="Helical" evidence="6">
    <location>
        <begin position="201"/>
        <end position="221"/>
    </location>
</feature>
<feature type="transmembrane region" description="Helical" evidence="6">
    <location>
        <begin position="158"/>
        <end position="181"/>
    </location>
</feature>
<feature type="transmembrane region" description="Helical" evidence="6">
    <location>
        <begin position="24"/>
        <end position="41"/>
    </location>
</feature>
<dbReference type="GO" id="GO:0072330">
    <property type="term" value="P:monocarboxylic acid biosynthetic process"/>
    <property type="evidence" value="ECO:0007669"/>
    <property type="project" value="UniProtKB-ARBA"/>
</dbReference>
<feature type="transmembrane region" description="Helical" evidence="6">
    <location>
        <begin position="53"/>
        <end position="75"/>
    </location>
</feature>
<comment type="subcellular location">
    <subcellularLocation>
        <location evidence="1">Membrane</location>
        <topology evidence="1">Multi-pass membrane protein</topology>
    </subcellularLocation>
</comment>
<dbReference type="InterPro" id="IPR007568">
    <property type="entry name" value="RTA1"/>
</dbReference>
<feature type="domain" description="AB hydrolase-1" evidence="7">
    <location>
        <begin position="356"/>
        <end position="491"/>
    </location>
</feature>
<keyword evidence="4 6" id="KW-0472">Membrane</keyword>
<evidence type="ECO:0000259" key="7">
    <source>
        <dbReference type="Pfam" id="PF12697"/>
    </source>
</evidence>
<organism evidence="8 9">
    <name type="scientific">Penicillium camemberti (strain FM 013)</name>
    <dbReference type="NCBI Taxonomy" id="1429867"/>
    <lineage>
        <taxon>Eukaryota</taxon>
        <taxon>Fungi</taxon>
        <taxon>Dikarya</taxon>
        <taxon>Ascomycota</taxon>
        <taxon>Pezizomycotina</taxon>
        <taxon>Eurotiomycetes</taxon>
        <taxon>Eurotiomycetidae</taxon>
        <taxon>Eurotiales</taxon>
        <taxon>Aspergillaceae</taxon>
        <taxon>Penicillium</taxon>
    </lineage>
</organism>
<gene>
    <name evidence="8" type="ORF">PCAMFM013_S004g000593</name>
</gene>
<dbReference type="Gene3D" id="3.40.50.1820">
    <property type="entry name" value="alpha/beta hydrolase"/>
    <property type="match status" value="1"/>
</dbReference>
<evidence type="ECO:0000256" key="5">
    <source>
        <dbReference type="SAM" id="MobiDB-lite"/>
    </source>
</evidence>
<feature type="region of interest" description="Disordered" evidence="5">
    <location>
        <begin position="280"/>
        <end position="303"/>
    </location>
</feature>
<reference evidence="8 9" key="1">
    <citation type="journal article" date="2014" name="Nat. Commun.">
        <title>Multiple recent horizontal transfers of a large genomic region in cheese making fungi.</title>
        <authorList>
            <person name="Cheeseman K."/>
            <person name="Ropars J."/>
            <person name="Renault P."/>
            <person name="Dupont J."/>
            <person name="Gouzy J."/>
            <person name="Branca A."/>
            <person name="Abraham A.L."/>
            <person name="Ceppi M."/>
            <person name="Conseiller E."/>
            <person name="Debuchy R."/>
            <person name="Malagnac F."/>
            <person name="Goarin A."/>
            <person name="Silar P."/>
            <person name="Lacoste S."/>
            <person name="Sallet E."/>
            <person name="Bensimon A."/>
            <person name="Giraud T."/>
            <person name="Brygoo Y."/>
        </authorList>
    </citation>
    <scope>NUCLEOTIDE SEQUENCE [LARGE SCALE GENOMIC DNA]</scope>
    <source>
        <strain evidence="9">FM 013</strain>
    </source>
</reference>
<accession>A0A0G4P2V5</accession>
<protein>
    <submittedName>
        <fullName evidence="8">Alpha/beta hydrolase fold-1</fullName>
    </submittedName>
</protein>
<evidence type="ECO:0000256" key="3">
    <source>
        <dbReference type="ARBA" id="ARBA00022989"/>
    </source>
</evidence>
<keyword evidence="2 6" id="KW-0812">Transmembrane</keyword>
<feature type="transmembrane region" description="Helical" evidence="6">
    <location>
        <begin position="81"/>
        <end position="103"/>
    </location>
</feature>
<keyword evidence="9" id="KW-1185">Reference proteome</keyword>
<evidence type="ECO:0000313" key="9">
    <source>
        <dbReference type="Proteomes" id="UP000053732"/>
    </source>
</evidence>
<dbReference type="PANTHER" id="PTHR31465:SF15">
    <property type="entry name" value="LIPID TRANSPORTER ATNI-RELATED"/>
    <property type="match status" value="1"/>
</dbReference>
<proteinExistence type="predicted"/>
<dbReference type="Pfam" id="PF12697">
    <property type="entry name" value="Abhydrolase_6"/>
    <property type="match status" value="1"/>
</dbReference>
<dbReference type="EMBL" id="HG793137">
    <property type="protein sequence ID" value="CRL20652.1"/>
    <property type="molecule type" value="Genomic_DNA"/>
</dbReference>
<dbReference type="Proteomes" id="UP000053732">
    <property type="component" value="Unassembled WGS sequence"/>
</dbReference>
<dbReference type="GO" id="GO:0017000">
    <property type="term" value="P:antibiotic biosynthetic process"/>
    <property type="evidence" value="ECO:0007669"/>
    <property type="project" value="UniProtKB-ARBA"/>
</dbReference>
<feature type="transmembrane region" description="Helical" evidence="6">
    <location>
        <begin position="241"/>
        <end position="260"/>
    </location>
</feature>
<dbReference type="InterPro" id="IPR000073">
    <property type="entry name" value="AB_hydrolase_1"/>
</dbReference>
<evidence type="ECO:0000313" key="8">
    <source>
        <dbReference type="EMBL" id="CRL20652.1"/>
    </source>
</evidence>
<dbReference type="PANTHER" id="PTHR31465">
    <property type="entry name" value="PROTEIN RTA1-RELATED"/>
    <property type="match status" value="1"/>
</dbReference>
<evidence type="ECO:0000256" key="4">
    <source>
        <dbReference type="ARBA" id="ARBA00023136"/>
    </source>
</evidence>
<evidence type="ECO:0000256" key="6">
    <source>
        <dbReference type="SAM" id="Phobius"/>
    </source>
</evidence>
<sequence length="596" mass="66575">MPTCDPAIFQNPNVYWSYCPSEPAAILFAVLFGLTTCVHIFQTYQYRMRNAWIISMGAGLETVSYILRLVCIHQVELSQVYEAQFILILIAPMWMNAFDFLLLGRLINYCLPDKKICGFAARRVGMIFVGLDIGMFILQLAGAAITTSNDNSTINTGLHIYTAGVALQQFFIICFIVLSVIFRRRLARECDPEKAKSVQPLLYTLYLSLALISFRVIFRVIEFAGDNTSKLATTISNHEIFMYIFDSLPMFFALVIFNVIHPGKILVGPDANWPKLSKEEKKATKQAKKEAKQLAKAGDLRDRRSRTDIRWHHQGGHTVGEKLEAPKVPPPHWSSYHFAMSLELYHTAHNAGQTTIVLIHGALVSGLYWDLMIPHLTSYHLLVPDLPGHGKSASAPFSVDLAARQIAQLIRTHANGSAHIVGHSLGAQVAIRLACTEPDVVNSVFISGFGMFPQTSLTPYIPYAAWAMPRVENCLGRPLISWAMDGADIPRIDTNLCTLDLCRQIVSPEHPTQWPSPWPARTLIVAAGKGGLVPTKDSSGDAVKLMAVGRELNKETIAYTHLKMRHPWNRQDPRLFAETAAAWFEHKELPEGFVKL</sequence>
<dbReference type="GO" id="GO:0016787">
    <property type="term" value="F:hydrolase activity"/>
    <property type="evidence" value="ECO:0007669"/>
    <property type="project" value="UniProtKB-KW"/>
</dbReference>
<dbReference type="Pfam" id="PF04479">
    <property type="entry name" value="RTA1"/>
    <property type="match status" value="1"/>
</dbReference>
<dbReference type="InterPro" id="IPR029058">
    <property type="entry name" value="AB_hydrolase_fold"/>
</dbReference>
<dbReference type="STRING" id="1429867.A0A0G4P2V5"/>
<evidence type="ECO:0000256" key="1">
    <source>
        <dbReference type="ARBA" id="ARBA00004141"/>
    </source>
</evidence>
<dbReference type="GO" id="GO:0016020">
    <property type="term" value="C:membrane"/>
    <property type="evidence" value="ECO:0007669"/>
    <property type="project" value="UniProtKB-SubCell"/>
</dbReference>
<name>A0A0G4P2V5_PENC3</name>
<dbReference type="AlphaFoldDB" id="A0A0G4P2V5"/>
<dbReference type="SUPFAM" id="SSF53474">
    <property type="entry name" value="alpha/beta-Hydrolases"/>
    <property type="match status" value="1"/>
</dbReference>
<evidence type="ECO:0000256" key="2">
    <source>
        <dbReference type="ARBA" id="ARBA00022692"/>
    </source>
</evidence>
<feature type="transmembrane region" description="Helical" evidence="6">
    <location>
        <begin position="124"/>
        <end position="146"/>
    </location>
</feature>